<dbReference type="EMBL" id="KN834828">
    <property type="protein sequence ID" value="KIK53510.1"/>
    <property type="molecule type" value="Genomic_DNA"/>
</dbReference>
<accession>A0A0D0ASY8</accession>
<organism evidence="1 2">
    <name type="scientific">Collybiopsis luxurians FD-317 M1</name>
    <dbReference type="NCBI Taxonomy" id="944289"/>
    <lineage>
        <taxon>Eukaryota</taxon>
        <taxon>Fungi</taxon>
        <taxon>Dikarya</taxon>
        <taxon>Basidiomycota</taxon>
        <taxon>Agaricomycotina</taxon>
        <taxon>Agaricomycetes</taxon>
        <taxon>Agaricomycetidae</taxon>
        <taxon>Agaricales</taxon>
        <taxon>Marasmiineae</taxon>
        <taxon>Omphalotaceae</taxon>
        <taxon>Collybiopsis</taxon>
        <taxon>Collybiopsis luxurians</taxon>
    </lineage>
</organism>
<evidence type="ECO:0000313" key="1">
    <source>
        <dbReference type="EMBL" id="KIK53510.1"/>
    </source>
</evidence>
<name>A0A0D0ASY8_9AGAR</name>
<dbReference type="Proteomes" id="UP000053593">
    <property type="component" value="Unassembled WGS sequence"/>
</dbReference>
<gene>
    <name evidence="1" type="ORF">GYMLUDRAFT_250326</name>
</gene>
<dbReference type="AlphaFoldDB" id="A0A0D0ASY8"/>
<keyword evidence="2" id="KW-1185">Reference proteome</keyword>
<evidence type="ECO:0000313" key="2">
    <source>
        <dbReference type="Proteomes" id="UP000053593"/>
    </source>
</evidence>
<reference evidence="1 2" key="1">
    <citation type="submission" date="2014-04" db="EMBL/GenBank/DDBJ databases">
        <title>Evolutionary Origins and Diversification of the Mycorrhizal Mutualists.</title>
        <authorList>
            <consortium name="DOE Joint Genome Institute"/>
            <consortium name="Mycorrhizal Genomics Consortium"/>
            <person name="Kohler A."/>
            <person name="Kuo A."/>
            <person name="Nagy L.G."/>
            <person name="Floudas D."/>
            <person name="Copeland A."/>
            <person name="Barry K.W."/>
            <person name="Cichocki N."/>
            <person name="Veneault-Fourrey C."/>
            <person name="LaButti K."/>
            <person name="Lindquist E.A."/>
            <person name="Lipzen A."/>
            <person name="Lundell T."/>
            <person name="Morin E."/>
            <person name="Murat C."/>
            <person name="Riley R."/>
            <person name="Ohm R."/>
            <person name="Sun H."/>
            <person name="Tunlid A."/>
            <person name="Henrissat B."/>
            <person name="Grigoriev I.V."/>
            <person name="Hibbett D.S."/>
            <person name="Martin F."/>
        </authorList>
    </citation>
    <scope>NUCLEOTIDE SEQUENCE [LARGE SCALE GENOMIC DNA]</scope>
    <source>
        <strain evidence="1 2">FD-317 M1</strain>
    </source>
</reference>
<protein>
    <submittedName>
        <fullName evidence="1">Uncharacterized protein</fullName>
    </submittedName>
</protein>
<dbReference type="HOGENOM" id="CLU_138060_0_0_1"/>
<proteinExistence type="predicted"/>
<sequence>MESQCKNLIELEEVQKEVGVTKELCWQVENFEQRFGSMDLLSHYGQLSEHISKLKFDNQGLHEEKKQLEKWLREQEETVGLWGEALANLQQTHSPVESRKMKMKSQLHFLNETIAL</sequence>